<dbReference type="Pfam" id="PF13561">
    <property type="entry name" value="adh_short_C2"/>
    <property type="match status" value="1"/>
</dbReference>
<name>A0ABX9TWI2_9GAMM</name>
<dbReference type="InterPro" id="IPR036291">
    <property type="entry name" value="NAD(P)-bd_dom_sf"/>
</dbReference>
<proteinExistence type="inferred from homology"/>
<accession>A0ABX9TWI2</accession>
<evidence type="ECO:0000313" key="4">
    <source>
        <dbReference type="Proteomes" id="UP000280271"/>
    </source>
</evidence>
<gene>
    <name evidence="3" type="ORF">D9K81_08950</name>
</gene>
<dbReference type="PRINTS" id="PR00081">
    <property type="entry name" value="GDHRDH"/>
</dbReference>
<comment type="similarity">
    <text evidence="1">Belongs to the short-chain dehydrogenases/reductases (SDR) family.</text>
</comment>
<keyword evidence="2" id="KW-0560">Oxidoreductase</keyword>
<dbReference type="RefSeq" id="WP_121523223.1">
    <property type="nucleotide sequence ID" value="NZ_RCHC01000008.1"/>
</dbReference>
<evidence type="ECO:0000256" key="2">
    <source>
        <dbReference type="ARBA" id="ARBA00023002"/>
    </source>
</evidence>
<dbReference type="Gene3D" id="3.40.50.720">
    <property type="entry name" value="NAD(P)-binding Rossmann-like Domain"/>
    <property type="match status" value="1"/>
</dbReference>
<dbReference type="SUPFAM" id="SSF51735">
    <property type="entry name" value="NAD(P)-binding Rossmann-fold domains"/>
    <property type="match status" value="1"/>
</dbReference>
<evidence type="ECO:0000256" key="1">
    <source>
        <dbReference type="ARBA" id="ARBA00006484"/>
    </source>
</evidence>
<organism evidence="3 4">
    <name type="scientific">Acinetobacter chengduensis</name>
    <dbReference type="NCBI Taxonomy" id="2420890"/>
    <lineage>
        <taxon>Bacteria</taxon>
        <taxon>Pseudomonadati</taxon>
        <taxon>Pseudomonadota</taxon>
        <taxon>Gammaproteobacteria</taxon>
        <taxon>Moraxellales</taxon>
        <taxon>Moraxellaceae</taxon>
        <taxon>Acinetobacter</taxon>
    </lineage>
</organism>
<dbReference type="Proteomes" id="UP000280271">
    <property type="component" value="Unassembled WGS sequence"/>
</dbReference>
<evidence type="ECO:0000313" key="3">
    <source>
        <dbReference type="EMBL" id="RLL21811.1"/>
    </source>
</evidence>
<comment type="caution">
    <text evidence="3">The sequence shown here is derived from an EMBL/GenBank/DDBJ whole genome shotgun (WGS) entry which is preliminary data.</text>
</comment>
<reference evidence="3 4" key="1">
    <citation type="submission" date="2018-09" db="EMBL/GenBank/DDBJ databases">
        <title>The draft genome of Acinetobacter sp. strains.</title>
        <authorList>
            <person name="Qin J."/>
            <person name="Feng Y."/>
            <person name="Zong Z."/>
        </authorList>
    </citation>
    <scope>NUCLEOTIDE SEQUENCE [LARGE SCALE GENOMIC DNA]</scope>
    <source>
        <strain evidence="3 4">WCHAc060005</strain>
    </source>
</reference>
<dbReference type="PANTHER" id="PTHR42760:SF133">
    <property type="entry name" value="3-OXOACYL-[ACYL-CARRIER-PROTEIN] REDUCTASE"/>
    <property type="match status" value="1"/>
</dbReference>
<dbReference type="NCBIfam" id="NF009386">
    <property type="entry name" value="PRK12745.1"/>
    <property type="match status" value="1"/>
</dbReference>
<dbReference type="InterPro" id="IPR002347">
    <property type="entry name" value="SDR_fam"/>
</dbReference>
<dbReference type="EMBL" id="RCHC01000008">
    <property type="protein sequence ID" value="RLL21811.1"/>
    <property type="molecule type" value="Genomic_DNA"/>
</dbReference>
<protein>
    <submittedName>
        <fullName evidence="3">3-ketoacyl-ACP reductase</fullName>
    </submittedName>
</protein>
<keyword evidence="4" id="KW-1185">Reference proteome</keyword>
<sequence>MPNAIVTGGAQGIGLAIAKKLLHDGFSVAIVDIQEPLNLNEEIRNMLKDESYNIHYYQCNISDISQHHKIIMQIYQELGDINCLVNNAGIAARPLTDVLDISVEMFDQSVEINLRGTFFLTQLVSKKMIENQKIINKEYNSIIFITSVAAELISTTRSQYCITKSALSTTAKIYAKRLAEHNIHVHEIRPGFIHTQMTSSLGRTNVDEWIEEGRVPLKRWGQTDEIAKSVSTIAQGLLPFYTGGHISLDGGLTIPMSP</sequence>
<dbReference type="PANTHER" id="PTHR42760">
    <property type="entry name" value="SHORT-CHAIN DEHYDROGENASES/REDUCTASES FAMILY MEMBER"/>
    <property type="match status" value="1"/>
</dbReference>